<keyword evidence="6 7" id="KW-0472">Membrane</keyword>
<dbReference type="PANTHER" id="PTHR43386:SF1">
    <property type="entry name" value="D,D-DIPEPTIDE TRANSPORT SYSTEM PERMEASE PROTEIN DDPC-RELATED"/>
    <property type="match status" value="1"/>
</dbReference>
<dbReference type="PANTHER" id="PTHR43386">
    <property type="entry name" value="OLIGOPEPTIDE TRANSPORT SYSTEM PERMEASE PROTEIN APPC"/>
    <property type="match status" value="1"/>
</dbReference>
<keyword evidence="2 7" id="KW-0813">Transport</keyword>
<protein>
    <submittedName>
        <fullName evidence="9">Peptide ABC transporter permease</fullName>
    </submittedName>
</protein>
<feature type="transmembrane region" description="Helical" evidence="7">
    <location>
        <begin position="204"/>
        <end position="222"/>
    </location>
</feature>
<gene>
    <name evidence="9" type="ORF">QR90_04395</name>
</gene>
<evidence type="ECO:0000256" key="3">
    <source>
        <dbReference type="ARBA" id="ARBA00022475"/>
    </source>
</evidence>
<evidence type="ECO:0000313" key="10">
    <source>
        <dbReference type="Proteomes" id="UP000030634"/>
    </source>
</evidence>
<name>A0A0A7KE90_9DEIO</name>
<accession>A0A0A7KE90</accession>
<dbReference type="STRING" id="1182571.QR90_04395"/>
<dbReference type="EMBL" id="CP010028">
    <property type="protein sequence ID" value="AIZ44497.1"/>
    <property type="molecule type" value="Genomic_DNA"/>
</dbReference>
<dbReference type="InterPro" id="IPR050366">
    <property type="entry name" value="BP-dependent_transpt_permease"/>
</dbReference>
<evidence type="ECO:0000259" key="8">
    <source>
        <dbReference type="PROSITE" id="PS50928"/>
    </source>
</evidence>
<feature type="transmembrane region" description="Helical" evidence="7">
    <location>
        <begin position="308"/>
        <end position="330"/>
    </location>
</feature>
<dbReference type="InterPro" id="IPR000515">
    <property type="entry name" value="MetI-like"/>
</dbReference>
<sequence>MTTSSSAPVSIEKRGAFQMFWTGPAMRKMRRNPLAIGGLIITLLFALLALFAPLVARPAGNCLRDLGMTSQSQVYNPLAAPFWQAVFAPPASCYKIQRLSFAQEPAPPNSIEGATAPFGTVNGYNIFYGLVWGTRTALKMAFTIVGITLVVGVLIGAISGFYGGWVDNLIQRFIDVIFAMPGLVLTVVILTILRAKNPGGDPTWPIIIAYSVAGWAGYARVIRGDVLKTRQLEYVDAARGLGARDMRMILKHIIPNSVTTVFTIAVLDLATVPLGIAALSFLGLGFEPGYSEWGQLVDFARAWLKPEYWYVLVFPATFIVLFSLAFNLFGDGLRDALDPKTR</sequence>
<keyword evidence="4 7" id="KW-0812">Transmembrane</keyword>
<comment type="similarity">
    <text evidence="7">Belongs to the binding-protein-dependent transport system permease family.</text>
</comment>
<dbReference type="Pfam" id="PF12911">
    <property type="entry name" value="OppC_N"/>
    <property type="match status" value="1"/>
</dbReference>
<feature type="transmembrane region" description="Helical" evidence="7">
    <location>
        <begin position="140"/>
        <end position="161"/>
    </location>
</feature>
<evidence type="ECO:0000256" key="1">
    <source>
        <dbReference type="ARBA" id="ARBA00004651"/>
    </source>
</evidence>
<keyword evidence="5 7" id="KW-1133">Transmembrane helix</keyword>
<evidence type="ECO:0000256" key="7">
    <source>
        <dbReference type="RuleBase" id="RU363032"/>
    </source>
</evidence>
<comment type="subcellular location">
    <subcellularLocation>
        <location evidence="1 7">Cell membrane</location>
        <topology evidence="1 7">Multi-pass membrane protein</topology>
    </subcellularLocation>
</comment>
<reference evidence="10" key="1">
    <citation type="submission" date="2014-11" db="EMBL/GenBank/DDBJ databases">
        <title>Hymenobacter sp. DG25B genome submission.</title>
        <authorList>
            <person name="Jung H.-Y."/>
            <person name="Kim M.K."/>
            <person name="Srinivasan S."/>
            <person name="Lim S."/>
        </authorList>
    </citation>
    <scope>NUCLEOTIDE SEQUENCE [LARGE SCALE GENOMIC DNA]</scope>
    <source>
        <strain evidence="10">DY59</strain>
    </source>
</reference>
<evidence type="ECO:0000256" key="4">
    <source>
        <dbReference type="ARBA" id="ARBA00022692"/>
    </source>
</evidence>
<dbReference type="SUPFAM" id="SSF161098">
    <property type="entry name" value="MetI-like"/>
    <property type="match status" value="1"/>
</dbReference>
<organism evidence="9 10">
    <name type="scientific">Deinococcus radiopugnans</name>
    <dbReference type="NCBI Taxonomy" id="57497"/>
    <lineage>
        <taxon>Bacteria</taxon>
        <taxon>Thermotogati</taxon>
        <taxon>Deinococcota</taxon>
        <taxon>Deinococci</taxon>
        <taxon>Deinococcales</taxon>
        <taxon>Deinococcaceae</taxon>
        <taxon>Deinococcus</taxon>
    </lineage>
</organism>
<dbReference type="Pfam" id="PF00528">
    <property type="entry name" value="BPD_transp_1"/>
    <property type="match status" value="1"/>
</dbReference>
<proteinExistence type="inferred from homology"/>
<evidence type="ECO:0000313" key="9">
    <source>
        <dbReference type="EMBL" id="AIZ44497.1"/>
    </source>
</evidence>
<feature type="transmembrane region" description="Helical" evidence="7">
    <location>
        <begin position="173"/>
        <end position="192"/>
    </location>
</feature>
<dbReference type="Gene3D" id="1.10.3720.10">
    <property type="entry name" value="MetI-like"/>
    <property type="match status" value="1"/>
</dbReference>
<dbReference type="InterPro" id="IPR025966">
    <property type="entry name" value="OppC_N"/>
</dbReference>
<keyword evidence="3" id="KW-1003">Cell membrane</keyword>
<evidence type="ECO:0000256" key="5">
    <source>
        <dbReference type="ARBA" id="ARBA00022989"/>
    </source>
</evidence>
<dbReference type="PROSITE" id="PS50928">
    <property type="entry name" value="ABC_TM1"/>
    <property type="match status" value="1"/>
</dbReference>
<dbReference type="RefSeq" id="WP_039682525.1">
    <property type="nucleotide sequence ID" value="NZ_CP010028.1"/>
</dbReference>
<dbReference type="KEGG" id="dsw:QR90_04395"/>
<dbReference type="GO" id="GO:0055085">
    <property type="term" value="P:transmembrane transport"/>
    <property type="evidence" value="ECO:0007669"/>
    <property type="project" value="InterPro"/>
</dbReference>
<dbReference type="Proteomes" id="UP000030634">
    <property type="component" value="Chromosome"/>
</dbReference>
<feature type="transmembrane region" description="Helical" evidence="7">
    <location>
        <begin position="253"/>
        <end position="286"/>
    </location>
</feature>
<dbReference type="HOGENOM" id="CLU_028518_1_2_0"/>
<dbReference type="CDD" id="cd06261">
    <property type="entry name" value="TM_PBP2"/>
    <property type="match status" value="1"/>
</dbReference>
<dbReference type="AlphaFoldDB" id="A0A0A7KE90"/>
<feature type="domain" description="ABC transmembrane type-1" evidence="8">
    <location>
        <begin position="134"/>
        <end position="330"/>
    </location>
</feature>
<dbReference type="InterPro" id="IPR035906">
    <property type="entry name" value="MetI-like_sf"/>
</dbReference>
<dbReference type="GO" id="GO:0005886">
    <property type="term" value="C:plasma membrane"/>
    <property type="evidence" value="ECO:0007669"/>
    <property type="project" value="UniProtKB-SubCell"/>
</dbReference>
<evidence type="ECO:0000256" key="6">
    <source>
        <dbReference type="ARBA" id="ARBA00023136"/>
    </source>
</evidence>
<evidence type="ECO:0000256" key="2">
    <source>
        <dbReference type="ARBA" id="ARBA00022448"/>
    </source>
</evidence>